<name>A0ABQ8FQM9_9PEZI</name>
<accession>A0ABQ8FQM9</accession>
<evidence type="ECO:0000313" key="3">
    <source>
        <dbReference type="Proteomes" id="UP000774617"/>
    </source>
</evidence>
<protein>
    <submittedName>
        <fullName evidence="2">Uncharacterized protein</fullName>
    </submittedName>
</protein>
<keyword evidence="3" id="KW-1185">Reference proteome</keyword>
<proteinExistence type="predicted"/>
<dbReference type="Proteomes" id="UP000774617">
    <property type="component" value="Unassembled WGS sequence"/>
</dbReference>
<evidence type="ECO:0000256" key="1">
    <source>
        <dbReference type="SAM" id="MobiDB-lite"/>
    </source>
</evidence>
<organism evidence="2 3">
    <name type="scientific">Macrophomina phaseolina</name>
    <dbReference type="NCBI Taxonomy" id="35725"/>
    <lineage>
        <taxon>Eukaryota</taxon>
        <taxon>Fungi</taxon>
        <taxon>Dikarya</taxon>
        <taxon>Ascomycota</taxon>
        <taxon>Pezizomycotina</taxon>
        <taxon>Dothideomycetes</taxon>
        <taxon>Dothideomycetes incertae sedis</taxon>
        <taxon>Botryosphaeriales</taxon>
        <taxon>Botryosphaeriaceae</taxon>
        <taxon>Macrophomina</taxon>
    </lineage>
</organism>
<feature type="region of interest" description="Disordered" evidence="1">
    <location>
        <begin position="1"/>
        <end position="23"/>
    </location>
</feature>
<gene>
    <name evidence="2" type="ORF">B0J12DRAFT_705938</name>
</gene>
<dbReference type="EMBL" id="JAGTJR010000086">
    <property type="protein sequence ID" value="KAH7012413.1"/>
    <property type="molecule type" value="Genomic_DNA"/>
</dbReference>
<evidence type="ECO:0000313" key="2">
    <source>
        <dbReference type="EMBL" id="KAH7012413.1"/>
    </source>
</evidence>
<reference evidence="2 3" key="1">
    <citation type="journal article" date="2021" name="Nat. Commun.">
        <title>Genetic determinants of endophytism in the Arabidopsis root mycobiome.</title>
        <authorList>
            <person name="Mesny F."/>
            <person name="Miyauchi S."/>
            <person name="Thiergart T."/>
            <person name="Pickel B."/>
            <person name="Atanasova L."/>
            <person name="Karlsson M."/>
            <person name="Huettel B."/>
            <person name="Barry K.W."/>
            <person name="Haridas S."/>
            <person name="Chen C."/>
            <person name="Bauer D."/>
            <person name="Andreopoulos W."/>
            <person name="Pangilinan J."/>
            <person name="LaButti K."/>
            <person name="Riley R."/>
            <person name="Lipzen A."/>
            <person name="Clum A."/>
            <person name="Drula E."/>
            <person name="Henrissat B."/>
            <person name="Kohler A."/>
            <person name="Grigoriev I.V."/>
            <person name="Martin F.M."/>
            <person name="Hacquard S."/>
        </authorList>
    </citation>
    <scope>NUCLEOTIDE SEQUENCE [LARGE SCALE GENOMIC DNA]</scope>
    <source>
        <strain evidence="2 3">MPI-SDFR-AT-0080</strain>
    </source>
</reference>
<sequence length="257" mass="28142">MSPLPEIVPNEEKSAAENPIHTDNLALTPPVDITWDELFFSPSDPAASVMTPDSLVKHPTPLFSYEHITCPELHPPTTKHSGPSSEPSPALEANAVPCHCASSIVRKAEELKYPVCGDSGADSIFLRVGEIVSTINDFVACSCRIDHTIMLSVFLILQKSIFLLREAWAFGRWGVGRHGAELPTVRLGSFTVGVDDGAALCNALLLQELSRMQVLHGRLANKTTTEGNQYTKSYEVWSTILSNDISSFIYHVNEARQ</sequence>
<comment type="caution">
    <text evidence="2">The sequence shown here is derived from an EMBL/GenBank/DDBJ whole genome shotgun (WGS) entry which is preliminary data.</text>
</comment>